<feature type="region of interest" description="Disordered" evidence="1">
    <location>
        <begin position="596"/>
        <end position="622"/>
    </location>
</feature>
<dbReference type="AlphaFoldDB" id="A0A6F9DJ95"/>
<name>A0A6F9DJ95_9ASCI</name>
<evidence type="ECO:0000256" key="2">
    <source>
        <dbReference type="SAM" id="Phobius"/>
    </source>
</evidence>
<dbReference type="EMBL" id="LR787174">
    <property type="protein sequence ID" value="CAB3263036.1"/>
    <property type="molecule type" value="mRNA"/>
</dbReference>
<dbReference type="Gene3D" id="2.20.100.10">
    <property type="entry name" value="Thrombospondin type-1 (TSP1) repeat"/>
    <property type="match status" value="1"/>
</dbReference>
<protein>
    <submittedName>
        <fullName evidence="4">Uncharacterized protein LOC100187010</fullName>
    </submittedName>
</protein>
<dbReference type="PANTHER" id="PTHR16311">
    <property type="entry name" value="THROMBOSPONDIN TYPE I DOMAIN-CONTAINING 1"/>
    <property type="match status" value="1"/>
</dbReference>
<evidence type="ECO:0000256" key="3">
    <source>
        <dbReference type="SAM" id="SignalP"/>
    </source>
</evidence>
<keyword evidence="2" id="KW-1133">Transmembrane helix</keyword>
<proteinExistence type="evidence at transcript level"/>
<dbReference type="SUPFAM" id="SSF82895">
    <property type="entry name" value="TSP-1 type 1 repeat"/>
    <property type="match status" value="1"/>
</dbReference>
<organism evidence="4">
    <name type="scientific">Phallusia mammillata</name>
    <dbReference type="NCBI Taxonomy" id="59560"/>
    <lineage>
        <taxon>Eukaryota</taxon>
        <taxon>Metazoa</taxon>
        <taxon>Chordata</taxon>
        <taxon>Tunicata</taxon>
        <taxon>Ascidiacea</taxon>
        <taxon>Phlebobranchia</taxon>
        <taxon>Ascidiidae</taxon>
        <taxon>Phallusia</taxon>
    </lineage>
</organism>
<keyword evidence="3" id="KW-0732">Signal</keyword>
<dbReference type="InterPro" id="IPR038877">
    <property type="entry name" value="THSD1"/>
</dbReference>
<keyword evidence="2" id="KW-0812">Transmembrane</keyword>
<feature type="signal peptide" evidence="3">
    <location>
        <begin position="1"/>
        <end position="21"/>
    </location>
</feature>
<dbReference type="GO" id="GO:0071944">
    <property type="term" value="C:cell periphery"/>
    <property type="evidence" value="ECO:0007669"/>
    <property type="project" value="TreeGrafter"/>
</dbReference>
<dbReference type="InterPro" id="IPR036383">
    <property type="entry name" value="TSP1_rpt_sf"/>
</dbReference>
<gene>
    <name evidence="4" type="primary">LOC100187010</name>
</gene>
<dbReference type="PROSITE" id="PS50092">
    <property type="entry name" value="TSP1"/>
    <property type="match status" value="1"/>
</dbReference>
<keyword evidence="2" id="KW-0472">Membrane</keyword>
<evidence type="ECO:0000313" key="4">
    <source>
        <dbReference type="EMBL" id="CAB3263036.1"/>
    </source>
</evidence>
<feature type="transmembrane region" description="Helical" evidence="2">
    <location>
        <begin position="551"/>
        <end position="575"/>
    </location>
</feature>
<sequence length="687" mass="76544">MRLRSFIIGFHVLLFVHRSVSDRPEIKMTTSKPFTALSDDLAVKVTGASEGLVVFLRYENDTFPLTAQIITRSGQKTVALAFDCGYFWRLGEYRVTLTNSSDISIYVTMVNVTATRYPSIELNLKSFHKVQTTDVQATVVTSGHICQSTIVGQYKTQLVMTNHNTADSTVLESSFPPKSSIFTCQTFSRPGHYSVSLVISNKNETVKVAESGIMKVDWSTEYDLELEKNQIDCTDEKDQAIEVRIRRPACIREQDAIIAVAPLDNGTEMFLARRRIGRKDQVTFSCRSLLQRANTSGVCFHYLSSGVITKTACRPMRGSSTTAFNINGAWSRWSDWSKCQRPCPHAMWKRMRSCDNPEPFGSGRICGGNGSSTGYGDIQVERQFQPDHTADDFCSQPPQDNTTTTVCTCGCFVHAENSEFSFASPLSGQCSGHKEIVWNVFTSPDHVIRFRVTDFQTFYGEAVTISEARGTVTVSFVNQTITTDSHLATVRYLLTPEATSIDSCGFVLSYKSVARSSLLTYPIIANQDVTTAPLPQPQDKTWSNSIVKNPVLVSAIGGCVVIIFILCFVIARYRCKRYKESRSRKLVVSTKCRLTTPPDGKSCSNIDTESDRPQPLGETAKTDVDLLQSPKPRAAYYLAQRQLQLMKKSGQDASSQLYTSSCINSDQIHEQRDLLFGSIDNRDEQVS</sequence>
<dbReference type="InterPro" id="IPR000884">
    <property type="entry name" value="TSP1_rpt"/>
</dbReference>
<reference evidence="4" key="1">
    <citation type="submission" date="2020-04" db="EMBL/GenBank/DDBJ databases">
        <authorList>
            <person name="Neveu A P."/>
        </authorList>
    </citation>
    <scope>NUCLEOTIDE SEQUENCE</scope>
    <source>
        <tissue evidence="4">Whole embryo</tissue>
    </source>
</reference>
<dbReference type="PANTHER" id="PTHR16311:SF3">
    <property type="entry name" value="THROMBOSPONDIN TYPE-1 DOMAIN-CONTAINING PROTEIN 1"/>
    <property type="match status" value="1"/>
</dbReference>
<feature type="chain" id="PRO_5026046630" evidence="3">
    <location>
        <begin position="22"/>
        <end position="687"/>
    </location>
</feature>
<accession>A0A6F9DJ95</accession>
<evidence type="ECO:0000256" key="1">
    <source>
        <dbReference type="SAM" id="MobiDB-lite"/>
    </source>
</evidence>